<reference evidence="3" key="1">
    <citation type="submission" date="2020-12" db="UniProtKB">
        <authorList>
            <consortium name="WormBaseParasite"/>
        </authorList>
    </citation>
    <scope>IDENTIFICATION</scope>
    <source>
        <strain evidence="3">MHco3</strain>
    </source>
</reference>
<name>A0A7I4YWD2_HAECO</name>
<dbReference type="AlphaFoldDB" id="A0A7I4YWD2"/>
<evidence type="ECO:0000313" key="3">
    <source>
        <dbReference type="WBParaSite" id="HCON_00153520-00001"/>
    </source>
</evidence>
<dbReference type="WBParaSite" id="HCON_00153520-00001">
    <property type="protein sequence ID" value="HCON_00153520-00001"/>
    <property type="gene ID" value="HCON_00153520"/>
</dbReference>
<sequence>MKWMGSAPRANDFFLLKILEQWPWIYSGVRLKAITMRFYQLVMLLCGLIFCHSLVKAQFGWRCGYVGGWCGSEKWRGRESSGGFRSKARLMAALARSVREHLAE</sequence>
<protein>
    <submittedName>
        <fullName evidence="3">Secreted protein</fullName>
    </submittedName>
</protein>
<evidence type="ECO:0000313" key="2">
    <source>
        <dbReference type="Proteomes" id="UP000025227"/>
    </source>
</evidence>
<evidence type="ECO:0000256" key="1">
    <source>
        <dbReference type="SAM" id="Phobius"/>
    </source>
</evidence>
<proteinExistence type="predicted"/>
<keyword evidence="1" id="KW-1133">Transmembrane helix</keyword>
<organism evidence="2 3">
    <name type="scientific">Haemonchus contortus</name>
    <name type="common">Barber pole worm</name>
    <dbReference type="NCBI Taxonomy" id="6289"/>
    <lineage>
        <taxon>Eukaryota</taxon>
        <taxon>Metazoa</taxon>
        <taxon>Ecdysozoa</taxon>
        <taxon>Nematoda</taxon>
        <taxon>Chromadorea</taxon>
        <taxon>Rhabditida</taxon>
        <taxon>Rhabditina</taxon>
        <taxon>Rhabditomorpha</taxon>
        <taxon>Strongyloidea</taxon>
        <taxon>Trichostrongylidae</taxon>
        <taxon>Haemonchus</taxon>
    </lineage>
</organism>
<accession>A0A7I4YWD2</accession>
<dbReference type="Proteomes" id="UP000025227">
    <property type="component" value="Unplaced"/>
</dbReference>
<dbReference type="OrthoDB" id="5864062at2759"/>
<keyword evidence="1" id="KW-0472">Membrane</keyword>
<feature type="transmembrane region" description="Helical" evidence="1">
    <location>
        <begin position="38"/>
        <end position="55"/>
    </location>
</feature>
<keyword evidence="2" id="KW-1185">Reference proteome</keyword>
<keyword evidence="1" id="KW-0812">Transmembrane</keyword>